<dbReference type="EMBL" id="CAUYUJ010001008">
    <property type="protein sequence ID" value="CAK0793648.1"/>
    <property type="molecule type" value="Genomic_DNA"/>
</dbReference>
<dbReference type="PANTHER" id="PTHR10887:SF341">
    <property type="entry name" value="NFX1-TYPE ZINC FINGER-CONTAINING PROTEIN 1"/>
    <property type="match status" value="1"/>
</dbReference>
<dbReference type="InterPro" id="IPR041677">
    <property type="entry name" value="DNA2/NAM7_AAA_11"/>
</dbReference>
<evidence type="ECO:0000313" key="4">
    <source>
        <dbReference type="Proteomes" id="UP001189429"/>
    </source>
</evidence>
<dbReference type="PANTHER" id="PTHR10887">
    <property type="entry name" value="DNA2/NAM7 HELICASE FAMILY"/>
    <property type="match status" value="1"/>
</dbReference>
<reference evidence="3" key="1">
    <citation type="submission" date="2023-10" db="EMBL/GenBank/DDBJ databases">
        <authorList>
            <person name="Chen Y."/>
            <person name="Shah S."/>
            <person name="Dougan E. K."/>
            <person name="Thang M."/>
            <person name="Chan C."/>
        </authorList>
    </citation>
    <scope>NUCLEOTIDE SEQUENCE [LARGE SCALE GENOMIC DNA]</scope>
</reference>
<evidence type="ECO:0000256" key="1">
    <source>
        <dbReference type="SAM" id="MobiDB-lite"/>
    </source>
</evidence>
<keyword evidence="4" id="KW-1185">Reference proteome</keyword>
<comment type="caution">
    <text evidence="3">The sequence shown here is derived from an EMBL/GenBank/DDBJ whole genome shotgun (WGS) entry which is preliminary data.</text>
</comment>
<evidence type="ECO:0000313" key="3">
    <source>
        <dbReference type="EMBL" id="CAK0793648.1"/>
    </source>
</evidence>
<dbReference type="Proteomes" id="UP001189429">
    <property type="component" value="Unassembled WGS sequence"/>
</dbReference>
<dbReference type="Gene3D" id="3.40.50.300">
    <property type="entry name" value="P-loop containing nucleotide triphosphate hydrolases"/>
    <property type="match status" value="2"/>
</dbReference>
<feature type="non-terminal residue" evidence="3">
    <location>
        <position position="1"/>
    </location>
</feature>
<gene>
    <name evidence="3" type="ORF">PCOR1329_LOCUS3888</name>
</gene>
<evidence type="ECO:0000259" key="2">
    <source>
        <dbReference type="Pfam" id="PF13086"/>
    </source>
</evidence>
<organism evidence="3 4">
    <name type="scientific">Prorocentrum cordatum</name>
    <dbReference type="NCBI Taxonomy" id="2364126"/>
    <lineage>
        <taxon>Eukaryota</taxon>
        <taxon>Sar</taxon>
        <taxon>Alveolata</taxon>
        <taxon>Dinophyceae</taxon>
        <taxon>Prorocentrales</taxon>
        <taxon>Prorocentraceae</taxon>
        <taxon>Prorocentrum</taxon>
    </lineage>
</organism>
<name>A0ABN9PQB9_9DINO</name>
<sequence length="1022" mass="111472">GGACAGGGAPFPVPTRWGEARHFRWNPEREAYVCLLCSTPTYDVCADDAHVESSRHQSRLLYAGAPPEYDWLKPREHFELQDHMGFQDWKCLLCNKWADEGHVKSATHQEALQRFRARSAQAARASEEASRASARVQQQQRRARRVLTVRCWSPGRRHVECEGRAGQAQPPLDAAAFAAWPLKPRPGDQLTAPRGPQPPKLVGQPEALDVKEMGEFVDGFADRVRENTTSACSMMLIEYHGYMHWILEKGDFSKAGAVAERLLGILADAVAAPCLDGARSAARTWLRQAIPSRFVGKVLPALLGTSPPHIVARAAEFAEQVVAQSPEALAYVCPLLNAAVERDGAEVARMSRCLREAGDALARDRGLWDAVSWRRLPTAPALLSPDLADLSALPSAKPSYASTEEYLDTMYRLLRANCFASVQRGVRNILEGRAAKEDVRMYRARVQSCGLLVRGAGGFVVKMLCEPLQVGAHARPSRGRALQHGAIVAVSLASQAFARVAWGRVLDRQGGARCGIEAKLEWPEDLNGGLKGFDLLMALLSATERQLLCAEAPVFFQAHGPVLRVLQSMDAGSLPLGEALLGGEAAEAATQRDVVPGAPAVEARLRRNLEEENIKLDPKQAEALERLVRRPLAVVQGPPGTGKTFTSLLAVKALTATREGQEGDDPEVSGGSSGEEARAPEGDIPVLVLCDKNHALDEFLVKALRFTKRLVRLGGRASDELQGYNLQSMASQQPKDPVLGRRLRAVFEERVANRDSIVAMIAELFESTALPRLLLTRATLEQLKSLVNGCPVQHSSHEAVSNYLEHGLREDVGPEDLELCLHEWLRDVPMRLRSGGHPAHLDAAQREEREESSDDDPDDRAGHQQSLGAQTLPLEMPDWRGFDVTVGSHAEALEAAAAEDLWSLGAEGRAALLQHWLSSEAEAAKAEVDAALEVDALLGARLAELERQRSTAVLRSAQIVACTISGAAMRAELLREVGFRDVVVEEAAEILEPQLLAALPATTRRLLLVGDHEQLRPRLEEE</sequence>
<feature type="region of interest" description="Disordered" evidence="1">
    <location>
        <begin position="836"/>
        <end position="872"/>
    </location>
</feature>
<feature type="non-terminal residue" evidence="3">
    <location>
        <position position="1022"/>
    </location>
</feature>
<protein>
    <recommendedName>
        <fullName evidence="2">DNA2/NAM7 helicase helicase domain-containing protein</fullName>
    </recommendedName>
</protein>
<accession>A0ABN9PQB9</accession>
<dbReference type="InterPro" id="IPR027417">
    <property type="entry name" value="P-loop_NTPase"/>
</dbReference>
<dbReference type="Pfam" id="PF13086">
    <property type="entry name" value="AAA_11"/>
    <property type="match status" value="1"/>
</dbReference>
<dbReference type="SUPFAM" id="SSF52540">
    <property type="entry name" value="P-loop containing nucleoside triphosphate hydrolases"/>
    <property type="match status" value="1"/>
</dbReference>
<proteinExistence type="predicted"/>
<dbReference type="InterPro" id="IPR045055">
    <property type="entry name" value="DNA2/NAM7-like"/>
</dbReference>
<feature type="compositionally biased region" description="Basic and acidic residues" evidence="1">
    <location>
        <begin position="839"/>
        <end position="849"/>
    </location>
</feature>
<feature type="region of interest" description="Disordered" evidence="1">
    <location>
        <begin position="656"/>
        <end position="679"/>
    </location>
</feature>
<feature type="domain" description="DNA2/NAM7 helicase helicase" evidence="2">
    <location>
        <begin position="615"/>
        <end position="1017"/>
    </location>
</feature>